<reference evidence="5 6" key="1">
    <citation type="submission" date="2016-06" db="EMBL/GenBank/DDBJ databases">
        <authorList>
            <person name="Kjaerup R.B."/>
            <person name="Dalgaard T.S."/>
            <person name="Juul-Madsen H.R."/>
        </authorList>
    </citation>
    <scope>NUCLEOTIDE SEQUENCE [LARGE SCALE GENOMIC DNA]</scope>
    <source>
        <strain evidence="2 5">1081914.2</strain>
        <strain evidence="4 6">1245335.1</strain>
        <strain evidence="3 7">1276495.2</strain>
    </source>
</reference>
<evidence type="ECO:0000313" key="5">
    <source>
        <dbReference type="Proteomes" id="UP000093795"/>
    </source>
</evidence>
<feature type="transmembrane region" description="Helical" evidence="1">
    <location>
        <begin position="47"/>
        <end position="65"/>
    </location>
</feature>
<dbReference type="EMBL" id="LZLR01000148">
    <property type="protein sequence ID" value="OBK19788.1"/>
    <property type="molecule type" value="Genomic_DNA"/>
</dbReference>
<dbReference type="EMBL" id="LZLM01000014">
    <property type="protein sequence ID" value="OBJ90004.1"/>
    <property type="molecule type" value="Genomic_DNA"/>
</dbReference>
<dbReference type="GeneID" id="61211169"/>
<dbReference type="RefSeq" id="WP_036353626.1">
    <property type="nucleotide sequence ID" value="NZ_LZKQ01000189.1"/>
</dbReference>
<dbReference type="AlphaFoldDB" id="A0A1A3KZY3"/>
<dbReference type="STRING" id="1790.A5645_24760"/>
<keyword evidence="1" id="KW-0812">Transmembrane</keyword>
<name>A0A1A3KZY3_MYCAS</name>
<dbReference type="eggNOG" id="ENOG5031F28">
    <property type="taxonomic scope" value="Bacteria"/>
</dbReference>
<evidence type="ECO:0000313" key="7">
    <source>
        <dbReference type="Proteomes" id="UP000093925"/>
    </source>
</evidence>
<evidence type="ECO:0000313" key="6">
    <source>
        <dbReference type="Proteomes" id="UP000093819"/>
    </source>
</evidence>
<evidence type="ECO:0000256" key="1">
    <source>
        <dbReference type="SAM" id="Phobius"/>
    </source>
</evidence>
<evidence type="ECO:0000313" key="4">
    <source>
        <dbReference type="EMBL" id="OBK19788.1"/>
    </source>
</evidence>
<dbReference type="Proteomes" id="UP000093819">
    <property type="component" value="Unassembled WGS sequence"/>
</dbReference>
<keyword evidence="1" id="KW-0472">Membrane</keyword>
<comment type="caution">
    <text evidence="3">The sequence shown here is derived from an EMBL/GenBank/DDBJ whole genome shotgun (WGS) entry which is preliminary data.</text>
</comment>
<dbReference type="Proteomes" id="UP000093795">
    <property type="component" value="Unassembled WGS sequence"/>
</dbReference>
<evidence type="ECO:0000313" key="2">
    <source>
        <dbReference type="EMBL" id="OBI81613.1"/>
    </source>
</evidence>
<protein>
    <submittedName>
        <fullName evidence="3">Uncharacterized protein</fullName>
    </submittedName>
</protein>
<gene>
    <name evidence="4" type="ORF">A5635_26250</name>
    <name evidence="3" type="ORF">A5640_25800</name>
    <name evidence="2" type="ORF">A9X01_23425</name>
</gene>
<dbReference type="Proteomes" id="UP000093925">
    <property type="component" value="Unassembled WGS sequence"/>
</dbReference>
<proteinExistence type="predicted"/>
<dbReference type="EMBL" id="LZKQ01000189">
    <property type="protein sequence ID" value="OBI81613.1"/>
    <property type="molecule type" value="Genomic_DNA"/>
</dbReference>
<keyword evidence="1" id="KW-1133">Transmembrane helix</keyword>
<sequence length="67" mass="7010">MAGKEIDPIRAKSALAVIRQNPGIALFAASPFLALIAVTWIFAGAGWGIMLALALLVAFGAFVVLKR</sequence>
<organism evidence="3 7">
    <name type="scientific">Mycobacterium asiaticum</name>
    <dbReference type="NCBI Taxonomy" id="1790"/>
    <lineage>
        <taxon>Bacteria</taxon>
        <taxon>Bacillati</taxon>
        <taxon>Actinomycetota</taxon>
        <taxon>Actinomycetes</taxon>
        <taxon>Mycobacteriales</taxon>
        <taxon>Mycobacteriaceae</taxon>
        <taxon>Mycobacterium</taxon>
    </lineage>
</organism>
<evidence type="ECO:0000313" key="3">
    <source>
        <dbReference type="EMBL" id="OBJ90004.1"/>
    </source>
</evidence>
<feature type="transmembrane region" description="Helical" evidence="1">
    <location>
        <begin position="21"/>
        <end position="41"/>
    </location>
</feature>
<accession>A0A1A3KZY3</accession>
<dbReference type="OrthoDB" id="4578833at2"/>